<dbReference type="GO" id="GO:0004252">
    <property type="term" value="F:serine-type endopeptidase activity"/>
    <property type="evidence" value="ECO:0007669"/>
    <property type="project" value="InterPro"/>
</dbReference>
<dbReference type="OrthoDB" id="9806592at2"/>
<comment type="similarity">
    <text evidence="1 6">Belongs to the peptidase S14 family.</text>
</comment>
<dbReference type="NCBIfam" id="NF045542">
    <property type="entry name" value="Clp_rel_HeadMat"/>
    <property type="match status" value="1"/>
</dbReference>
<keyword evidence="2" id="KW-0963">Cytoplasm</keyword>
<comment type="caution">
    <text evidence="7">The sequence shown here is derived from an EMBL/GenBank/DDBJ whole genome shotgun (WGS) entry which is preliminary data.</text>
</comment>
<organism evidence="7 8">
    <name type="scientific">Ruminiclostridium papyrosolvens C7</name>
    <dbReference type="NCBI Taxonomy" id="1330534"/>
    <lineage>
        <taxon>Bacteria</taxon>
        <taxon>Bacillati</taxon>
        <taxon>Bacillota</taxon>
        <taxon>Clostridia</taxon>
        <taxon>Eubacteriales</taxon>
        <taxon>Oscillospiraceae</taxon>
        <taxon>Ruminiclostridium</taxon>
    </lineage>
</organism>
<evidence type="ECO:0000256" key="3">
    <source>
        <dbReference type="ARBA" id="ARBA00022670"/>
    </source>
</evidence>
<dbReference type="PANTHER" id="PTHR10381:SF70">
    <property type="entry name" value="ATP-DEPENDENT CLP PROTEASE PROTEOLYTIC SUBUNIT"/>
    <property type="match status" value="1"/>
</dbReference>
<dbReference type="AlphaFoldDB" id="U4R420"/>
<evidence type="ECO:0000256" key="5">
    <source>
        <dbReference type="ARBA" id="ARBA00022825"/>
    </source>
</evidence>
<dbReference type="CDD" id="cd07016">
    <property type="entry name" value="S14_ClpP_1"/>
    <property type="match status" value="1"/>
</dbReference>
<evidence type="ECO:0000313" key="7">
    <source>
        <dbReference type="EMBL" id="EPR12470.1"/>
    </source>
</evidence>
<evidence type="ECO:0000256" key="1">
    <source>
        <dbReference type="ARBA" id="ARBA00007039"/>
    </source>
</evidence>
<dbReference type="InterPro" id="IPR029045">
    <property type="entry name" value="ClpP/crotonase-like_dom_sf"/>
</dbReference>
<evidence type="ECO:0000256" key="2">
    <source>
        <dbReference type="ARBA" id="ARBA00022490"/>
    </source>
</evidence>
<keyword evidence="3" id="KW-0645">Protease</keyword>
<dbReference type="Pfam" id="PF00574">
    <property type="entry name" value="CLP_protease"/>
    <property type="match status" value="1"/>
</dbReference>
<keyword evidence="4" id="KW-0378">Hydrolase</keyword>
<dbReference type="SUPFAM" id="SSF52096">
    <property type="entry name" value="ClpP/crotonase"/>
    <property type="match status" value="1"/>
</dbReference>
<dbReference type="STRING" id="1330534.L323_08035"/>
<dbReference type="InterPro" id="IPR001907">
    <property type="entry name" value="ClpP"/>
</dbReference>
<gene>
    <name evidence="7" type="ORF">L323_08035</name>
</gene>
<accession>U4R420</accession>
<dbReference type="PANTHER" id="PTHR10381">
    <property type="entry name" value="ATP-DEPENDENT CLP PROTEASE PROTEOLYTIC SUBUNIT"/>
    <property type="match status" value="1"/>
</dbReference>
<sequence length="228" mass="24519">MKVDVKGAIINSGDKWIYDWFGIEATCPKDVNNLLEKANGQDVDVYINSGGGDIFAGSEIYSSLREYKGRVNIHVVGLAASAASVIACAGKSEISPTAMVMVHNVSGGNQGDYQSMDKTSEILQKANKSIAAAYIAKTGMSEKEALDMMDKETWLTAQQAVDKGLIDTVAFESNQLVASYESGLLPKEVIEKMRNSKNNPLGENQADILLQQKAQAKLKLLNLGGAKI</sequence>
<reference evidence="7 8" key="1">
    <citation type="journal article" date="2013" name="Genome Announc.">
        <title>Draft Genome Sequence of the Cellulolytic Bacterium Clostridium papyrosolvens C7 (ATCC 700395).</title>
        <authorList>
            <person name="Zepeda V."/>
            <person name="Dassa B."/>
            <person name="Borovok I."/>
            <person name="Lamed R."/>
            <person name="Bayer E.A."/>
            <person name="Cate J.H."/>
        </authorList>
    </citation>
    <scope>NUCLEOTIDE SEQUENCE [LARGE SCALE GENOMIC DNA]</scope>
    <source>
        <strain evidence="7 8">C7</strain>
    </source>
</reference>
<dbReference type="Gene3D" id="3.90.226.10">
    <property type="entry name" value="2-enoyl-CoA Hydratase, Chain A, domain 1"/>
    <property type="match status" value="1"/>
</dbReference>
<dbReference type="InterPro" id="IPR023562">
    <property type="entry name" value="ClpP/TepA"/>
</dbReference>
<dbReference type="Proteomes" id="UP000016860">
    <property type="component" value="Unassembled WGS sequence"/>
</dbReference>
<dbReference type="EMBL" id="ATAY01000026">
    <property type="protein sequence ID" value="EPR12470.1"/>
    <property type="molecule type" value="Genomic_DNA"/>
</dbReference>
<dbReference type="PRINTS" id="PR00127">
    <property type="entry name" value="CLPPROTEASEP"/>
</dbReference>
<dbReference type="GO" id="GO:0051117">
    <property type="term" value="F:ATPase binding"/>
    <property type="evidence" value="ECO:0007669"/>
    <property type="project" value="TreeGrafter"/>
</dbReference>
<protein>
    <recommendedName>
        <fullName evidence="6">ATP-dependent Clp protease proteolytic subunit</fullName>
    </recommendedName>
</protein>
<dbReference type="GO" id="GO:0006515">
    <property type="term" value="P:protein quality control for misfolded or incompletely synthesized proteins"/>
    <property type="evidence" value="ECO:0007669"/>
    <property type="project" value="TreeGrafter"/>
</dbReference>
<dbReference type="PATRIC" id="fig|1330534.3.peg.1605"/>
<evidence type="ECO:0000313" key="8">
    <source>
        <dbReference type="Proteomes" id="UP000016860"/>
    </source>
</evidence>
<dbReference type="GO" id="GO:0009368">
    <property type="term" value="C:endopeptidase Clp complex"/>
    <property type="evidence" value="ECO:0007669"/>
    <property type="project" value="TreeGrafter"/>
</dbReference>
<evidence type="ECO:0000256" key="6">
    <source>
        <dbReference type="RuleBase" id="RU003567"/>
    </source>
</evidence>
<dbReference type="GO" id="GO:0004176">
    <property type="term" value="F:ATP-dependent peptidase activity"/>
    <property type="evidence" value="ECO:0007669"/>
    <property type="project" value="InterPro"/>
</dbReference>
<dbReference type="RefSeq" id="WP_020815160.1">
    <property type="nucleotide sequence ID" value="NZ_ATAY01000026.1"/>
</dbReference>
<evidence type="ECO:0000256" key="4">
    <source>
        <dbReference type="ARBA" id="ARBA00022801"/>
    </source>
</evidence>
<keyword evidence="5" id="KW-0720">Serine protease</keyword>
<name>U4R420_9FIRM</name>
<proteinExistence type="inferred from homology"/>